<evidence type="ECO:0000313" key="1">
    <source>
        <dbReference type="EMBL" id="TQM41859.1"/>
    </source>
</evidence>
<comment type="caution">
    <text evidence="1">The sequence shown here is derived from an EMBL/GenBank/DDBJ whole genome shotgun (WGS) entry which is preliminary data.</text>
</comment>
<gene>
    <name evidence="1" type="ORF">BC670_2871</name>
</gene>
<organism evidence="1 2">
    <name type="scientific">Flavobacterium branchiophilum</name>
    <dbReference type="NCBI Taxonomy" id="55197"/>
    <lineage>
        <taxon>Bacteria</taxon>
        <taxon>Pseudomonadati</taxon>
        <taxon>Bacteroidota</taxon>
        <taxon>Flavobacteriia</taxon>
        <taxon>Flavobacteriales</taxon>
        <taxon>Flavobacteriaceae</taxon>
        <taxon>Flavobacterium</taxon>
    </lineage>
</organism>
<dbReference type="EMBL" id="VFPJ01000001">
    <property type="protein sequence ID" value="TQM41859.1"/>
    <property type="molecule type" value="Genomic_DNA"/>
</dbReference>
<dbReference type="AlphaFoldDB" id="A0A543G704"/>
<sequence length="181" mass="21264">MAVTKDVKEKIASLSKDELVKIVLKSISKDKLFLDYIQLNYFKNDLNENDIFEEYKQKINKLIYKRYKGYADEEKAAHFITACNKELANFEKLSKNYELIVALILLVLEKASSDFDAGFGTCFTAFDYKFTLLLKKVIRIINTKMHEDMKIEYSQEINNYLKAIKENSAYLDYVYELPKEI</sequence>
<name>A0A543G704_9FLAO</name>
<protein>
    <submittedName>
        <fullName evidence="1">Uncharacterized protein</fullName>
    </submittedName>
</protein>
<evidence type="ECO:0000313" key="2">
    <source>
        <dbReference type="Proteomes" id="UP000320773"/>
    </source>
</evidence>
<proteinExistence type="predicted"/>
<dbReference type="RefSeq" id="WP_089079516.1">
    <property type="nucleotide sequence ID" value="NZ_VFPJ01000001.1"/>
</dbReference>
<dbReference type="Proteomes" id="UP000320773">
    <property type="component" value="Unassembled WGS sequence"/>
</dbReference>
<reference evidence="1 2" key="1">
    <citation type="submission" date="2019-06" db="EMBL/GenBank/DDBJ databases">
        <title>Genomic Encyclopedia of Archaeal and Bacterial Type Strains, Phase II (KMG-II): from individual species to whole genera.</title>
        <authorList>
            <person name="Goeker M."/>
        </authorList>
    </citation>
    <scope>NUCLEOTIDE SEQUENCE [LARGE SCALE GENOMIC DNA]</scope>
    <source>
        <strain evidence="1 2">DSM 24789</strain>
    </source>
</reference>
<accession>A0A543G704</accession>